<evidence type="ECO:0000313" key="3">
    <source>
        <dbReference type="Proteomes" id="UP000553632"/>
    </source>
</evidence>
<dbReference type="AlphaFoldDB" id="A0A7J6TNQ7"/>
<evidence type="ECO:0000256" key="1">
    <source>
        <dbReference type="SAM" id="MobiDB-lite"/>
    </source>
</evidence>
<accession>A0A7J6TNQ7</accession>
<protein>
    <submittedName>
        <fullName evidence="2">Uncharacterized protein</fullName>
    </submittedName>
</protein>
<evidence type="ECO:0000313" key="2">
    <source>
        <dbReference type="EMBL" id="KAF4746056.1"/>
    </source>
</evidence>
<dbReference type="Proteomes" id="UP000553632">
    <property type="component" value="Unassembled WGS sequence"/>
</dbReference>
<sequence>PRSSPRSARRPFNDSGRSPRVRTRLERGVQVDGLPQSVGIQYEPPAVDVDGNHFSQCSGRCHHPCAAAAADCCSQYCQLAGWRPREPCGVPPLQPPAPPQSVAASLEMVNELLDEAFKEQLSLLRSAASQQRDALHALLPSGMHPRSFVP</sequence>
<gene>
    <name evidence="2" type="ORF">FOZ63_032466</name>
</gene>
<reference evidence="2 3" key="1">
    <citation type="submission" date="2020-04" db="EMBL/GenBank/DDBJ databases">
        <title>Perkinsus olseni comparative genomics.</title>
        <authorList>
            <person name="Bogema D.R."/>
        </authorList>
    </citation>
    <scope>NUCLEOTIDE SEQUENCE [LARGE SCALE GENOMIC DNA]</scope>
    <source>
        <strain evidence="2 3">ATCC PRA-207</strain>
    </source>
</reference>
<feature type="region of interest" description="Disordered" evidence="1">
    <location>
        <begin position="1"/>
        <end position="28"/>
    </location>
</feature>
<organism evidence="2 3">
    <name type="scientific">Perkinsus olseni</name>
    <name type="common">Perkinsus atlanticus</name>
    <dbReference type="NCBI Taxonomy" id="32597"/>
    <lineage>
        <taxon>Eukaryota</taxon>
        <taxon>Sar</taxon>
        <taxon>Alveolata</taxon>
        <taxon>Perkinsozoa</taxon>
        <taxon>Perkinsea</taxon>
        <taxon>Perkinsida</taxon>
        <taxon>Perkinsidae</taxon>
        <taxon>Perkinsus</taxon>
    </lineage>
</organism>
<keyword evidence="3" id="KW-1185">Reference proteome</keyword>
<comment type="caution">
    <text evidence="2">The sequence shown here is derived from an EMBL/GenBank/DDBJ whole genome shotgun (WGS) entry which is preliminary data.</text>
</comment>
<feature type="non-terminal residue" evidence="2">
    <location>
        <position position="150"/>
    </location>
</feature>
<name>A0A7J6TNQ7_PEROL</name>
<dbReference type="EMBL" id="JABANO010009889">
    <property type="protein sequence ID" value="KAF4746056.1"/>
    <property type="molecule type" value="Genomic_DNA"/>
</dbReference>
<proteinExistence type="predicted"/>